<keyword evidence="2" id="KW-1185">Reference proteome</keyword>
<organism evidence="1 2">
    <name type="scientific">Barnesiella viscericola DSM 18177</name>
    <dbReference type="NCBI Taxonomy" id="880074"/>
    <lineage>
        <taxon>Bacteria</taxon>
        <taxon>Pseudomonadati</taxon>
        <taxon>Bacteroidota</taxon>
        <taxon>Bacteroidia</taxon>
        <taxon>Bacteroidales</taxon>
        <taxon>Barnesiellaceae</taxon>
        <taxon>Barnesiella</taxon>
    </lineage>
</organism>
<accession>W0ES66</accession>
<protein>
    <submittedName>
        <fullName evidence="1">Uncharacterized protein</fullName>
    </submittedName>
</protein>
<evidence type="ECO:0000313" key="1">
    <source>
        <dbReference type="EMBL" id="AHF13650.1"/>
    </source>
</evidence>
<gene>
    <name evidence="1" type="ORF">BARVI_03430</name>
</gene>
<dbReference type="AlphaFoldDB" id="W0ES66"/>
<dbReference type="STRING" id="880074.BARVI_03430"/>
<dbReference type="HOGENOM" id="CLU_3340644_0_0_10"/>
<reference evidence="1 2" key="1">
    <citation type="submission" date="2013-12" db="EMBL/GenBank/DDBJ databases">
        <authorList>
            <consortium name="DOE Joint Genome Institute"/>
            <person name="Eisen J."/>
            <person name="Huntemann M."/>
            <person name="Han J."/>
            <person name="Chen A."/>
            <person name="Kyrpides N."/>
            <person name="Mavromatis K."/>
            <person name="Markowitz V."/>
            <person name="Palaniappan K."/>
            <person name="Ivanova N."/>
            <person name="Schaumberg A."/>
            <person name="Pati A."/>
            <person name="Liolios K."/>
            <person name="Nordberg H.P."/>
            <person name="Cantor M.N."/>
            <person name="Hua S.X."/>
            <person name="Woyke T."/>
        </authorList>
    </citation>
    <scope>NUCLEOTIDE SEQUENCE [LARGE SCALE GENOMIC DNA]</scope>
    <source>
        <strain evidence="2">DSM 18177</strain>
    </source>
</reference>
<proteinExistence type="predicted"/>
<dbReference type="Proteomes" id="UP000018901">
    <property type="component" value="Chromosome"/>
</dbReference>
<evidence type="ECO:0000313" key="2">
    <source>
        <dbReference type="Proteomes" id="UP000018901"/>
    </source>
</evidence>
<name>W0ES66_9BACT</name>
<sequence>MTRIVQFLNRVVAGVVVKVLPLFLQKLVEEVNWFIFE</sequence>
<dbReference type="KEGG" id="bvs:BARVI_03430"/>
<dbReference type="EMBL" id="CP007034">
    <property type="protein sequence ID" value="AHF13650.1"/>
    <property type="molecule type" value="Genomic_DNA"/>
</dbReference>